<reference evidence="3" key="1">
    <citation type="journal article" date="2005" name="Nature">
        <title>The map-based sequence of the rice genome.</title>
        <authorList>
            <consortium name="International rice genome sequencing project (IRGSP)"/>
            <person name="Matsumoto T."/>
            <person name="Wu J."/>
            <person name="Kanamori H."/>
            <person name="Katayose Y."/>
            <person name="Fujisawa M."/>
            <person name="Namiki N."/>
            <person name="Mizuno H."/>
            <person name="Yamamoto K."/>
            <person name="Antonio B.A."/>
            <person name="Baba T."/>
            <person name="Sakata K."/>
            <person name="Nagamura Y."/>
            <person name="Aoki H."/>
            <person name="Arikawa K."/>
            <person name="Arita K."/>
            <person name="Bito T."/>
            <person name="Chiden Y."/>
            <person name="Fujitsuka N."/>
            <person name="Fukunaka R."/>
            <person name="Hamada M."/>
            <person name="Harada C."/>
            <person name="Hayashi A."/>
            <person name="Hijishita S."/>
            <person name="Honda M."/>
            <person name="Hosokawa S."/>
            <person name="Ichikawa Y."/>
            <person name="Idonuma A."/>
            <person name="Iijima M."/>
            <person name="Ikeda M."/>
            <person name="Ikeno M."/>
            <person name="Ito K."/>
            <person name="Ito S."/>
            <person name="Ito T."/>
            <person name="Ito Y."/>
            <person name="Ito Y."/>
            <person name="Iwabuchi A."/>
            <person name="Kamiya K."/>
            <person name="Karasawa W."/>
            <person name="Kurita K."/>
            <person name="Katagiri S."/>
            <person name="Kikuta A."/>
            <person name="Kobayashi H."/>
            <person name="Kobayashi N."/>
            <person name="Machita K."/>
            <person name="Maehara T."/>
            <person name="Masukawa M."/>
            <person name="Mizubayashi T."/>
            <person name="Mukai Y."/>
            <person name="Nagasaki H."/>
            <person name="Nagata Y."/>
            <person name="Naito S."/>
            <person name="Nakashima M."/>
            <person name="Nakama Y."/>
            <person name="Nakamichi Y."/>
            <person name="Nakamura M."/>
            <person name="Meguro A."/>
            <person name="Negishi M."/>
            <person name="Ohta I."/>
            <person name="Ohta T."/>
            <person name="Okamoto M."/>
            <person name="Ono N."/>
            <person name="Saji S."/>
            <person name="Sakaguchi M."/>
            <person name="Sakai K."/>
            <person name="Shibata M."/>
            <person name="Shimokawa T."/>
            <person name="Song J."/>
            <person name="Takazaki Y."/>
            <person name="Terasawa K."/>
            <person name="Tsugane M."/>
            <person name="Tsuji K."/>
            <person name="Ueda S."/>
            <person name="Waki K."/>
            <person name="Yamagata H."/>
            <person name="Yamamoto M."/>
            <person name="Yamamoto S."/>
            <person name="Yamane H."/>
            <person name="Yoshiki S."/>
            <person name="Yoshihara R."/>
            <person name="Yukawa K."/>
            <person name="Zhong H."/>
            <person name="Yano M."/>
            <person name="Yuan Q."/>
            <person name="Ouyang S."/>
            <person name="Liu J."/>
            <person name="Jones K.M."/>
            <person name="Gansberger K."/>
            <person name="Moffat K."/>
            <person name="Hill J."/>
            <person name="Bera J."/>
            <person name="Fadrosh D."/>
            <person name="Jin S."/>
            <person name="Johri S."/>
            <person name="Kim M."/>
            <person name="Overton L."/>
            <person name="Reardon M."/>
            <person name="Tsitrin T."/>
            <person name="Vuong H."/>
            <person name="Weaver B."/>
            <person name="Ciecko A."/>
            <person name="Tallon L."/>
            <person name="Jackson J."/>
            <person name="Pai G."/>
            <person name="Aken S.V."/>
            <person name="Utterback T."/>
            <person name="Reidmuller S."/>
            <person name="Feldblyum T."/>
            <person name="Hsiao J."/>
            <person name="Zismann V."/>
            <person name="Iobst S."/>
            <person name="de Vazeille A.R."/>
            <person name="Buell C.R."/>
            <person name="Ying K."/>
            <person name="Li Y."/>
            <person name="Lu T."/>
            <person name="Huang Y."/>
            <person name="Zhao Q."/>
            <person name="Feng Q."/>
            <person name="Zhang L."/>
            <person name="Zhu J."/>
            <person name="Weng Q."/>
            <person name="Mu J."/>
            <person name="Lu Y."/>
            <person name="Fan D."/>
            <person name="Liu Y."/>
            <person name="Guan J."/>
            <person name="Zhang Y."/>
            <person name="Yu S."/>
            <person name="Liu X."/>
            <person name="Zhang Y."/>
            <person name="Hong G."/>
            <person name="Han B."/>
            <person name="Choisne N."/>
            <person name="Demange N."/>
            <person name="Orjeda G."/>
            <person name="Samain S."/>
            <person name="Cattolico L."/>
            <person name="Pelletier E."/>
            <person name="Couloux A."/>
            <person name="Segurens B."/>
            <person name="Wincker P."/>
            <person name="D'Hont A."/>
            <person name="Scarpelli C."/>
            <person name="Weissenbach J."/>
            <person name="Salanoubat M."/>
            <person name="Quetier F."/>
            <person name="Yu Y."/>
            <person name="Kim H.R."/>
            <person name="Rambo T."/>
            <person name="Currie J."/>
            <person name="Collura K."/>
            <person name="Luo M."/>
            <person name="Yang T."/>
            <person name="Ammiraju J.S.S."/>
            <person name="Engler F."/>
            <person name="Soderlund C."/>
            <person name="Wing R.A."/>
            <person name="Palmer L.E."/>
            <person name="de la Bastide M."/>
            <person name="Spiegel L."/>
            <person name="Nascimento L."/>
            <person name="Zutavern T."/>
            <person name="O'Shaughnessy A."/>
            <person name="Dike S."/>
            <person name="Dedhia N."/>
            <person name="Preston R."/>
            <person name="Balija V."/>
            <person name="McCombie W.R."/>
            <person name="Chow T."/>
            <person name="Chen H."/>
            <person name="Chung M."/>
            <person name="Chen C."/>
            <person name="Shaw J."/>
            <person name="Wu H."/>
            <person name="Hsiao K."/>
            <person name="Chao Y."/>
            <person name="Chu M."/>
            <person name="Cheng C."/>
            <person name="Hour A."/>
            <person name="Lee P."/>
            <person name="Lin S."/>
            <person name="Lin Y."/>
            <person name="Liou J."/>
            <person name="Liu S."/>
            <person name="Hsing Y."/>
            <person name="Raghuvanshi S."/>
            <person name="Mohanty A."/>
            <person name="Bharti A.K."/>
            <person name="Gaur A."/>
            <person name="Gupta V."/>
            <person name="Kumar D."/>
            <person name="Ravi V."/>
            <person name="Vij S."/>
            <person name="Kapur A."/>
            <person name="Khurana P."/>
            <person name="Khurana P."/>
            <person name="Khurana J.P."/>
            <person name="Tyagi A.K."/>
            <person name="Gaikwad K."/>
            <person name="Singh A."/>
            <person name="Dalal V."/>
            <person name="Srivastava S."/>
            <person name="Dixit A."/>
            <person name="Pal A.K."/>
            <person name="Ghazi I.A."/>
            <person name="Yadav M."/>
            <person name="Pandit A."/>
            <person name="Bhargava A."/>
            <person name="Sureshbabu K."/>
            <person name="Batra K."/>
            <person name="Sharma T.R."/>
            <person name="Mohapatra T."/>
            <person name="Singh N.K."/>
            <person name="Messing J."/>
            <person name="Nelson A.B."/>
            <person name="Fuks G."/>
            <person name="Kavchok S."/>
            <person name="Keizer G."/>
            <person name="Linton E."/>
            <person name="Llaca V."/>
            <person name="Song R."/>
            <person name="Tanyolac B."/>
            <person name="Young S."/>
            <person name="Ho-Il K."/>
            <person name="Hahn J.H."/>
            <person name="Sangsakoo G."/>
            <person name="Vanavichit A."/>
            <person name="de Mattos Luiz.A.T."/>
            <person name="Zimmer P.D."/>
            <person name="Malone G."/>
            <person name="Dellagostin O."/>
            <person name="de Oliveira A.C."/>
            <person name="Bevan M."/>
            <person name="Bancroft I."/>
            <person name="Minx P."/>
            <person name="Cordum H."/>
            <person name="Wilson R."/>
            <person name="Cheng Z."/>
            <person name="Jin W."/>
            <person name="Jiang J."/>
            <person name="Leong S.A."/>
            <person name="Iwama H."/>
            <person name="Gojobori T."/>
            <person name="Itoh T."/>
            <person name="Niimura Y."/>
            <person name="Fujii Y."/>
            <person name="Habara T."/>
            <person name="Sakai H."/>
            <person name="Sato Y."/>
            <person name="Wilson G."/>
            <person name="Kumar K."/>
            <person name="McCouch S."/>
            <person name="Juretic N."/>
            <person name="Hoen D."/>
            <person name="Wright S."/>
            <person name="Bruskiewich R."/>
            <person name="Bureau T."/>
            <person name="Miyao A."/>
            <person name="Hirochika H."/>
            <person name="Nishikawa T."/>
            <person name="Kadowaki K."/>
            <person name="Sugiura M."/>
            <person name="Burr B."/>
            <person name="Sasaki T."/>
        </authorList>
    </citation>
    <scope>NUCLEOTIDE SEQUENCE [LARGE SCALE GENOMIC DNA]</scope>
    <source>
        <strain evidence="3">cv. Nipponbare</strain>
    </source>
</reference>
<sequence>MELVCPAALRSPSTSQVSPGQPTSSQHEQVRRHHAIIATEHHTRRATIAYLVKNGRYNVVIAIYHDTHHPHKANELAIVPPSFQVCRRT</sequence>
<reference evidence="3" key="2">
    <citation type="journal article" date="2008" name="Nucleic Acids Res.">
        <title>The rice annotation project database (RAP-DB): 2008 update.</title>
        <authorList>
            <consortium name="The rice annotation project (RAP)"/>
        </authorList>
    </citation>
    <scope>GENOME REANNOTATION</scope>
    <source>
        <strain evidence="3">cv. Nipponbare</strain>
    </source>
</reference>
<gene>
    <name evidence="2" type="primary">P0048G02.16</name>
</gene>
<accession>Q6ZAF8</accession>
<evidence type="ECO:0000313" key="3">
    <source>
        <dbReference type="Proteomes" id="UP000000763"/>
    </source>
</evidence>
<protein>
    <submittedName>
        <fullName evidence="2">Uncharacterized protein</fullName>
    </submittedName>
</protein>
<feature type="compositionally biased region" description="Polar residues" evidence="1">
    <location>
        <begin position="11"/>
        <end position="27"/>
    </location>
</feature>
<dbReference type="Proteomes" id="UP000000763">
    <property type="component" value="Chromosome 8"/>
</dbReference>
<dbReference type="EMBL" id="AP004662">
    <property type="protein sequence ID" value="BAD09787.1"/>
    <property type="molecule type" value="Genomic_DNA"/>
</dbReference>
<organism evidence="2 3">
    <name type="scientific">Oryza sativa subsp. japonica</name>
    <name type="common">Rice</name>
    <dbReference type="NCBI Taxonomy" id="39947"/>
    <lineage>
        <taxon>Eukaryota</taxon>
        <taxon>Viridiplantae</taxon>
        <taxon>Streptophyta</taxon>
        <taxon>Embryophyta</taxon>
        <taxon>Tracheophyta</taxon>
        <taxon>Spermatophyta</taxon>
        <taxon>Magnoliopsida</taxon>
        <taxon>Liliopsida</taxon>
        <taxon>Poales</taxon>
        <taxon>Poaceae</taxon>
        <taxon>BOP clade</taxon>
        <taxon>Oryzoideae</taxon>
        <taxon>Oryzeae</taxon>
        <taxon>Oryzinae</taxon>
        <taxon>Oryza</taxon>
        <taxon>Oryza sativa</taxon>
    </lineage>
</organism>
<name>Q6ZAF8_ORYSJ</name>
<feature type="region of interest" description="Disordered" evidence="1">
    <location>
        <begin position="1"/>
        <end position="30"/>
    </location>
</feature>
<proteinExistence type="predicted"/>
<evidence type="ECO:0000256" key="1">
    <source>
        <dbReference type="SAM" id="MobiDB-lite"/>
    </source>
</evidence>
<evidence type="ECO:0000313" key="2">
    <source>
        <dbReference type="EMBL" id="BAD09787.1"/>
    </source>
</evidence>
<dbReference type="AlphaFoldDB" id="Q6ZAF8"/>